<evidence type="ECO:0000313" key="3">
    <source>
        <dbReference type="Proteomes" id="UP000735302"/>
    </source>
</evidence>
<dbReference type="AlphaFoldDB" id="A0AAV4CA66"/>
<reference evidence="2 3" key="1">
    <citation type="journal article" date="2021" name="Elife">
        <title>Chloroplast acquisition without the gene transfer in kleptoplastic sea slugs, Plakobranchus ocellatus.</title>
        <authorList>
            <person name="Maeda T."/>
            <person name="Takahashi S."/>
            <person name="Yoshida T."/>
            <person name="Shimamura S."/>
            <person name="Takaki Y."/>
            <person name="Nagai Y."/>
            <person name="Toyoda A."/>
            <person name="Suzuki Y."/>
            <person name="Arimoto A."/>
            <person name="Ishii H."/>
            <person name="Satoh N."/>
            <person name="Nishiyama T."/>
            <person name="Hasebe M."/>
            <person name="Maruyama T."/>
            <person name="Minagawa J."/>
            <person name="Obokata J."/>
            <person name="Shigenobu S."/>
        </authorList>
    </citation>
    <scope>NUCLEOTIDE SEQUENCE [LARGE SCALE GENOMIC DNA]</scope>
</reference>
<accession>A0AAV4CA66</accession>
<dbReference type="Proteomes" id="UP000735302">
    <property type="component" value="Unassembled WGS sequence"/>
</dbReference>
<evidence type="ECO:0000313" key="2">
    <source>
        <dbReference type="EMBL" id="GFO28763.1"/>
    </source>
</evidence>
<name>A0AAV4CA66_9GAST</name>
<keyword evidence="3" id="KW-1185">Reference proteome</keyword>
<evidence type="ECO:0000256" key="1">
    <source>
        <dbReference type="SAM" id="MobiDB-lite"/>
    </source>
</evidence>
<sequence length="257" mass="30304">MLLRSGRRLIRPVRPKMREANQSYHGHYVPLIKVRRCKREAKSLGLLDPYGQLNFQYQHPEPLPQNAEQPLFPDVNPLFCRASVYNKKEGDRQCRRRPKRDSEFCHSHDPRYRTDKTARRMRLLAEWRREQQERVINKRRRERQAETDARRGIVNGPTAEQIRQEMDQRDREMSIRHDMNTSFLGDYLTNRFNEPRYDEARQIARQTHGRFLPSRGVGGTVASESALRYPGVPLSRVRAPPPAPWPDGEPESLRTPC</sequence>
<gene>
    <name evidence="2" type="ORF">PoB_005526800</name>
</gene>
<comment type="caution">
    <text evidence="2">The sequence shown here is derived from an EMBL/GenBank/DDBJ whole genome shotgun (WGS) entry which is preliminary data.</text>
</comment>
<protein>
    <submittedName>
        <fullName evidence="2">Uncharacterized protein</fullName>
    </submittedName>
</protein>
<feature type="region of interest" description="Disordered" evidence="1">
    <location>
        <begin position="232"/>
        <end position="257"/>
    </location>
</feature>
<dbReference type="EMBL" id="BLXT01006082">
    <property type="protein sequence ID" value="GFO28763.1"/>
    <property type="molecule type" value="Genomic_DNA"/>
</dbReference>
<proteinExistence type="predicted"/>
<organism evidence="2 3">
    <name type="scientific">Plakobranchus ocellatus</name>
    <dbReference type="NCBI Taxonomy" id="259542"/>
    <lineage>
        <taxon>Eukaryota</taxon>
        <taxon>Metazoa</taxon>
        <taxon>Spiralia</taxon>
        <taxon>Lophotrochozoa</taxon>
        <taxon>Mollusca</taxon>
        <taxon>Gastropoda</taxon>
        <taxon>Heterobranchia</taxon>
        <taxon>Euthyneura</taxon>
        <taxon>Panpulmonata</taxon>
        <taxon>Sacoglossa</taxon>
        <taxon>Placobranchoidea</taxon>
        <taxon>Plakobranchidae</taxon>
        <taxon>Plakobranchus</taxon>
    </lineage>
</organism>